<dbReference type="GO" id="GO:0005773">
    <property type="term" value="C:vacuole"/>
    <property type="evidence" value="ECO:0007669"/>
    <property type="project" value="UniProtKB-SubCell"/>
</dbReference>
<comment type="subcellular location">
    <subcellularLocation>
        <location evidence="2">Vacuole</location>
    </subcellularLocation>
</comment>
<keyword evidence="5" id="KW-0926">Vacuole</keyword>
<dbReference type="AlphaFoldDB" id="A0A3P6FT34"/>
<dbReference type="SUPFAM" id="SSF51445">
    <property type="entry name" value="(Trans)glycosidases"/>
    <property type="match status" value="1"/>
</dbReference>
<comment type="similarity">
    <text evidence="3 9">Belongs to the glycosyl hydrolase 1 family.</text>
</comment>
<dbReference type="InterPro" id="IPR001360">
    <property type="entry name" value="Glyco_hydro_1"/>
</dbReference>
<evidence type="ECO:0000256" key="8">
    <source>
        <dbReference type="ARBA" id="ARBA00034026"/>
    </source>
</evidence>
<dbReference type="PANTHER" id="PTHR10353:SF178">
    <property type="entry name" value="INACTIVE BETA-GLUCOSIDASE 25-RELATED"/>
    <property type="match status" value="1"/>
</dbReference>
<evidence type="ECO:0000256" key="7">
    <source>
        <dbReference type="ARBA" id="ARBA00032797"/>
    </source>
</evidence>
<dbReference type="EMBL" id="LR031878">
    <property type="protein sequence ID" value="VDD51786.1"/>
    <property type="molecule type" value="Genomic_DNA"/>
</dbReference>
<reference evidence="10" key="1">
    <citation type="submission" date="2018-11" db="EMBL/GenBank/DDBJ databases">
        <authorList>
            <consortium name="Genoscope - CEA"/>
            <person name="William W."/>
        </authorList>
    </citation>
    <scope>NUCLEOTIDE SEQUENCE</scope>
</reference>
<evidence type="ECO:0000256" key="9">
    <source>
        <dbReference type="RuleBase" id="RU003690"/>
    </source>
</evidence>
<gene>
    <name evidence="10" type="ORF">BOLC1T04175H</name>
</gene>
<name>A0A3P6FT34_BRAOL</name>
<dbReference type="GO" id="GO:0009651">
    <property type="term" value="P:response to salt stress"/>
    <property type="evidence" value="ECO:0007669"/>
    <property type="project" value="TreeGrafter"/>
</dbReference>
<evidence type="ECO:0000256" key="5">
    <source>
        <dbReference type="ARBA" id="ARBA00022554"/>
    </source>
</evidence>
<dbReference type="InterPro" id="IPR017853">
    <property type="entry name" value="GH"/>
</dbReference>
<protein>
    <recommendedName>
        <fullName evidence="4">thioglucosidase</fullName>
        <ecNumber evidence="4">3.2.1.147</ecNumber>
    </recommendedName>
    <alternativeName>
        <fullName evidence="6">Sinigrinase</fullName>
    </alternativeName>
    <alternativeName>
        <fullName evidence="7">Thioglucosidase</fullName>
    </alternativeName>
</protein>
<dbReference type="GO" id="GO:0005975">
    <property type="term" value="P:carbohydrate metabolic process"/>
    <property type="evidence" value="ECO:0007669"/>
    <property type="project" value="InterPro"/>
</dbReference>
<organism evidence="10">
    <name type="scientific">Brassica oleracea</name>
    <name type="common">Wild cabbage</name>
    <dbReference type="NCBI Taxonomy" id="3712"/>
    <lineage>
        <taxon>Eukaryota</taxon>
        <taxon>Viridiplantae</taxon>
        <taxon>Streptophyta</taxon>
        <taxon>Embryophyta</taxon>
        <taxon>Tracheophyta</taxon>
        <taxon>Spermatophyta</taxon>
        <taxon>Magnoliopsida</taxon>
        <taxon>eudicotyledons</taxon>
        <taxon>Gunneridae</taxon>
        <taxon>Pentapetalae</taxon>
        <taxon>rosids</taxon>
        <taxon>malvids</taxon>
        <taxon>Brassicales</taxon>
        <taxon>Brassicaceae</taxon>
        <taxon>Brassiceae</taxon>
        <taxon>Brassica</taxon>
    </lineage>
</organism>
<comment type="function">
    <text evidence="1">Degradation of glucosinolates (glucose residue linked by a thioglucoside bound to an amino acid derivative) to glucose, sulfate and any of the products: thiocyanates, isothiocyanates, nitriles, epithionitriles or oxazolidine-2-thiones.</text>
</comment>
<sequence>MEEEVLQLYVGYLKKMIAMRGRMEYKNVVELMEQGLTVVNFVVCLTNLFKSSHGLWFMLPEALIIDLYTHFMDRDDFGEFAKFAFSEYGHRVKHWITVNEPYESSLGGYDTAEKAPGRCSKYVNEKCVGGDSGHEVYTLSHNLLLAHAEAVEEFRKCAKCKDGNIGIVRSPMWFEPSEKKSSSEEIVKRALDFTLGWHLESVTQGDYPLTMKDSLLLRLLLTWTMLIKRNRAVVFDAQNPDGYKIGSQETLGEKDVLQDALSDSNMKYYHMRHLRTLGGAFRDTCQAYSQNRPTNGRSFLSKVSLPGTYFVPHSDAGILHFPMEKRGVQNSVLFVFIL</sequence>
<accession>A0A3P6FT34</accession>
<dbReference type="Gene3D" id="3.20.20.80">
    <property type="entry name" value="Glycosidases"/>
    <property type="match status" value="1"/>
</dbReference>
<evidence type="ECO:0000256" key="6">
    <source>
        <dbReference type="ARBA" id="ARBA00032643"/>
    </source>
</evidence>
<proteinExistence type="inferred from homology"/>
<evidence type="ECO:0000256" key="1">
    <source>
        <dbReference type="ARBA" id="ARBA00003014"/>
    </source>
</evidence>
<dbReference type="GO" id="GO:0019137">
    <property type="term" value="F:thioglucosidase activity"/>
    <property type="evidence" value="ECO:0007669"/>
    <property type="project" value="UniProtKB-EC"/>
</dbReference>
<dbReference type="PANTHER" id="PTHR10353">
    <property type="entry name" value="GLYCOSYL HYDROLASE"/>
    <property type="match status" value="1"/>
</dbReference>
<evidence type="ECO:0000256" key="4">
    <source>
        <dbReference type="ARBA" id="ARBA00012250"/>
    </source>
</evidence>
<evidence type="ECO:0000256" key="2">
    <source>
        <dbReference type="ARBA" id="ARBA00004116"/>
    </source>
</evidence>
<dbReference type="GO" id="GO:0008422">
    <property type="term" value="F:beta-glucosidase activity"/>
    <property type="evidence" value="ECO:0007669"/>
    <property type="project" value="TreeGrafter"/>
</dbReference>
<comment type="catalytic activity">
    <reaction evidence="8">
        <text>a thioglucoside + H2O = a sugar + a thiol.</text>
        <dbReference type="EC" id="3.2.1.147"/>
    </reaction>
</comment>
<dbReference type="GO" id="GO:0019762">
    <property type="term" value="P:glucosinolate catabolic process"/>
    <property type="evidence" value="ECO:0007669"/>
    <property type="project" value="TreeGrafter"/>
</dbReference>
<dbReference type="Pfam" id="PF00232">
    <property type="entry name" value="Glyco_hydro_1"/>
    <property type="match status" value="1"/>
</dbReference>
<evidence type="ECO:0000313" key="10">
    <source>
        <dbReference type="EMBL" id="VDD51786.1"/>
    </source>
</evidence>
<evidence type="ECO:0000256" key="3">
    <source>
        <dbReference type="ARBA" id="ARBA00010838"/>
    </source>
</evidence>
<dbReference type="EC" id="3.2.1.147" evidence="4"/>